<organism evidence="2 3">
    <name type="scientific">Aureibacter tunicatorum</name>
    <dbReference type="NCBI Taxonomy" id="866807"/>
    <lineage>
        <taxon>Bacteria</taxon>
        <taxon>Pseudomonadati</taxon>
        <taxon>Bacteroidota</taxon>
        <taxon>Cytophagia</taxon>
        <taxon>Cytophagales</taxon>
        <taxon>Persicobacteraceae</taxon>
        <taxon>Aureibacter</taxon>
    </lineage>
</organism>
<evidence type="ECO:0000256" key="1">
    <source>
        <dbReference type="SAM" id="MobiDB-lite"/>
    </source>
</evidence>
<dbReference type="EMBL" id="JAVDQD010000003">
    <property type="protein sequence ID" value="MDR6239770.1"/>
    <property type="molecule type" value="Genomic_DNA"/>
</dbReference>
<keyword evidence="3" id="KW-1185">Reference proteome</keyword>
<evidence type="ECO:0000313" key="3">
    <source>
        <dbReference type="Proteomes" id="UP001185092"/>
    </source>
</evidence>
<evidence type="ECO:0000313" key="2">
    <source>
        <dbReference type="EMBL" id="MDR6239770.1"/>
    </source>
</evidence>
<name>A0AAE4BTB5_9BACT</name>
<dbReference type="AlphaFoldDB" id="A0AAE4BTB5"/>
<feature type="compositionally biased region" description="Basic and acidic residues" evidence="1">
    <location>
        <begin position="252"/>
        <end position="271"/>
    </location>
</feature>
<feature type="compositionally biased region" description="Basic residues" evidence="1">
    <location>
        <begin position="241"/>
        <end position="251"/>
    </location>
</feature>
<gene>
    <name evidence="2" type="ORF">HNQ88_002818</name>
</gene>
<dbReference type="RefSeq" id="WP_309939533.1">
    <property type="nucleotide sequence ID" value="NZ_AP025305.1"/>
</dbReference>
<feature type="region of interest" description="Disordered" evidence="1">
    <location>
        <begin position="226"/>
        <end position="298"/>
    </location>
</feature>
<proteinExistence type="predicted"/>
<dbReference type="Proteomes" id="UP001185092">
    <property type="component" value="Unassembled WGS sequence"/>
</dbReference>
<reference evidence="2" key="1">
    <citation type="submission" date="2023-07" db="EMBL/GenBank/DDBJ databases">
        <title>Genomic Encyclopedia of Type Strains, Phase IV (KMG-IV): sequencing the most valuable type-strain genomes for metagenomic binning, comparative biology and taxonomic classification.</title>
        <authorList>
            <person name="Goeker M."/>
        </authorList>
    </citation>
    <scope>NUCLEOTIDE SEQUENCE</scope>
    <source>
        <strain evidence="2">DSM 26174</strain>
    </source>
</reference>
<feature type="compositionally biased region" description="Low complexity" evidence="1">
    <location>
        <begin position="272"/>
        <end position="284"/>
    </location>
</feature>
<accession>A0AAE4BTB5</accession>
<comment type="caution">
    <text evidence="2">The sequence shown here is derived from an EMBL/GenBank/DDBJ whole genome shotgun (WGS) entry which is preliminary data.</text>
</comment>
<feature type="region of interest" description="Disordered" evidence="1">
    <location>
        <begin position="166"/>
        <end position="199"/>
    </location>
</feature>
<protein>
    <submittedName>
        <fullName evidence="2">Uncharacterized protein</fullName>
    </submittedName>
</protein>
<sequence length="618" mass="70539">MRIEVPYDTLSLKKTKYRSGLSVDPMLNKDQAVQCVKYELSAEGWKKAMGKEPSAKYHVSSMRHAIIVPGGKGYPHLTIDIDAMQFTRDRRLLKVEFSRAHYSSEERGFRIAFSDQGRGQMKAEGYVPRNMDKILSSIQSWIGHLLPNLVFTDDKGRDVSQIKKERGFFQQESPKPVKKESGSPQPTTLHTPEIPVFEHKNPFESMEVESMPMVKGVPKINIGAVGEGKSEAKAHSESPKSKKGKRKKKKLAEKDDLGTEEGWEKMLREVESISPSTTPESSPTPRHRKHRKAVASPTASPLSIVVSDSEKIARLKEWEEFLSIEDFDDLFEEPDLSSLSQEEMSQVFGVYNECFEKKGKFSLKQNDRMLAKIGEMTEKMQKLRRIMSTVKSIGGKKQRGKELFSKGLEELRVESEKLVPTDLHWIRPRHLVPDAVERKTEEQLSALKLAIALMFKTMNITFMKLRMQEYFGMGLASLNHLKEVSGEFAPAFSRCFEHCFDIMNHFNAVIRMDPRSGMPSDALKNPGEILALQQRQNFVMNKVQWDIDFFGAISERMSQIVQNTHAYESREWDGLWEVVKPLAMRIPKVNPDSHIPHSQGLDALFFEFLEKIIQNSSA</sequence>
<feature type="compositionally biased region" description="Basic and acidic residues" evidence="1">
    <location>
        <begin position="228"/>
        <end position="240"/>
    </location>
</feature>